<dbReference type="Pfam" id="PF00172">
    <property type="entry name" value="Zn_clus"/>
    <property type="match status" value="1"/>
</dbReference>
<dbReference type="PROSITE" id="PS00463">
    <property type="entry name" value="ZN2_CY6_FUNGAL_1"/>
    <property type="match status" value="1"/>
</dbReference>
<proteinExistence type="predicted"/>
<dbReference type="InterPro" id="IPR052400">
    <property type="entry name" value="Zn2-C6_fungal_TF"/>
</dbReference>
<dbReference type="SUPFAM" id="SSF57701">
    <property type="entry name" value="Zn2/Cys6 DNA-binding domain"/>
    <property type="match status" value="1"/>
</dbReference>
<dbReference type="InterPro" id="IPR001138">
    <property type="entry name" value="Zn2Cys6_DnaBD"/>
</dbReference>
<feature type="domain" description="Zn(2)-C6 fungal-type" evidence="3">
    <location>
        <begin position="31"/>
        <end position="61"/>
    </location>
</feature>
<evidence type="ECO:0000313" key="5">
    <source>
        <dbReference type="Proteomes" id="UP000799437"/>
    </source>
</evidence>
<evidence type="ECO:0000256" key="1">
    <source>
        <dbReference type="ARBA" id="ARBA00023242"/>
    </source>
</evidence>
<dbReference type="EMBL" id="ML996568">
    <property type="protein sequence ID" value="KAF2760271.1"/>
    <property type="molecule type" value="Genomic_DNA"/>
</dbReference>
<feature type="region of interest" description="Disordered" evidence="2">
    <location>
        <begin position="1"/>
        <end position="33"/>
    </location>
</feature>
<dbReference type="PRINTS" id="PR00755">
    <property type="entry name" value="AFLATOXINBRP"/>
</dbReference>
<protein>
    <recommendedName>
        <fullName evidence="3">Zn(2)-C6 fungal-type domain-containing protein</fullName>
    </recommendedName>
</protein>
<dbReference type="CDD" id="cd00067">
    <property type="entry name" value="GAL4"/>
    <property type="match status" value="1"/>
</dbReference>
<reference evidence="4" key="1">
    <citation type="journal article" date="2020" name="Stud. Mycol.">
        <title>101 Dothideomycetes genomes: a test case for predicting lifestyles and emergence of pathogens.</title>
        <authorList>
            <person name="Haridas S."/>
            <person name="Albert R."/>
            <person name="Binder M."/>
            <person name="Bloem J."/>
            <person name="Labutti K."/>
            <person name="Salamov A."/>
            <person name="Andreopoulos B."/>
            <person name="Baker S."/>
            <person name="Barry K."/>
            <person name="Bills G."/>
            <person name="Bluhm B."/>
            <person name="Cannon C."/>
            <person name="Castanera R."/>
            <person name="Culley D."/>
            <person name="Daum C."/>
            <person name="Ezra D."/>
            <person name="Gonzalez J."/>
            <person name="Henrissat B."/>
            <person name="Kuo A."/>
            <person name="Liang C."/>
            <person name="Lipzen A."/>
            <person name="Lutzoni F."/>
            <person name="Magnuson J."/>
            <person name="Mondo S."/>
            <person name="Nolan M."/>
            <person name="Ohm R."/>
            <person name="Pangilinan J."/>
            <person name="Park H.-J."/>
            <person name="Ramirez L."/>
            <person name="Alfaro M."/>
            <person name="Sun H."/>
            <person name="Tritt A."/>
            <person name="Yoshinaga Y."/>
            <person name="Zwiers L.-H."/>
            <person name="Turgeon B."/>
            <person name="Goodwin S."/>
            <person name="Spatafora J."/>
            <person name="Crous P."/>
            <person name="Grigoriev I."/>
        </authorList>
    </citation>
    <scope>NUCLEOTIDE SEQUENCE</scope>
    <source>
        <strain evidence="4">CBS 121739</strain>
    </source>
</reference>
<dbReference type="GeneID" id="54484600"/>
<evidence type="ECO:0000256" key="2">
    <source>
        <dbReference type="SAM" id="MobiDB-lite"/>
    </source>
</evidence>
<dbReference type="InterPro" id="IPR036864">
    <property type="entry name" value="Zn2-C6_fun-type_DNA-bd_sf"/>
</dbReference>
<dbReference type="Gene3D" id="4.10.240.10">
    <property type="entry name" value="Zn(2)-C6 fungal-type DNA-binding domain"/>
    <property type="match status" value="1"/>
</dbReference>
<dbReference type="PANTHER" id="PTHR47657">
    <property type="entry name" value="STEROL REGULATORY ELEMENT-BINDING PROTEIN ECM22"/>
    <property type="match status" value="1"/>
</dbReference>
<organism evidence="4 5">
    <name type="scientific">Pseudovirgaria hyperparasitica</name>
    <dbReference type="NCBI Taxonomy" id="470096"/>
    <lineage>
        <taxon>Eukaryota</taxon>
        <taxon>Fungi</taxon>
        <taxon>Dikarya</taxon>
        <taxon>Ascomycota</taxon>
        <taxon>Pezizomycotina</taxon>
        <taxon>Dothideomycetes</taxon>
        <taxon>Dothideomycetes incertae sedis</taxon>
        <taxon>Acrospermales</taxon>
        <taxon>Acrospermaceae</taxon>
        <taxon>Pseudovirgaria</taxon>
    </lineage>
</organism>
<gene>
    <name evidence="4" type="ORF">EJ05DRAFT_474164</name>
</gene>
<dbReference type="OrthoDB" id="416217at2759"/>
<keyword evidence="5" id="KW-1185">Reference proteome</keyword>
<evidence type="ECO:0000259" key="3">
    <source>
        <dbReference type="PROSITE" id="PS50048"/>
    </source>
</evidence>
<feature type="compositionally biased region" description="Basic residues" evidence="2">
    <location>
        <begin position="19"/>
        <end position="33"/>
    </location>
</feature>
<dbReference type="GO" id="GO:0000981">
    <property type="term" value="F:DNA-binding transcription factor activity, RNA polymerase II-specific"/>
    <property type="evidence" value="ECO:0007669"/>
    <property type="project" value="InterPro"/>
</dbReference>
<evidence type="ECO:0000313" key="4">
    <source>
        <dbReference type="EMBL" id="KAF2760271.1"/>
    </source>
</evidence>
<dbReference type="AlphaFoldDB" id="A0A6A6WGJ1"/>
<dbReference type="GO" id="GO:0008270">
    <property type="term" value="F:zinc ion binding"/>
    <property type="evidence" value="ECO:0007669"/>
    <property type="project" value="InterPro"/>
</dbReference>
<feature type="compositionally biased region" description="Polar residues" evidence="2">
    <location>
        <begin position="1"/>
        <end position="14"/>
    </location>
</feature>
<dbReference type="PANTHER" id="PTHR47657:SF13">
    <property type="entry name" value="ZN(2)-C6 FUNGAL-TYPE DOMAIN-CONTAINING PROTEIN-RELATED"/>
    <property type="match status" value="1"/>
</dbReference>
<dbReference type="PROSITE" id="PS50048">
    <property type="entry name" value="ZN2_CY6_FUNGAL_2"/>
    <property type="match status" value="1"/>
</dbReference>
<name>A0A6A6WGJ1_9PEZI</name>
<dbReference type="Proteomes" id="UP000799437">
    <property type="component" value="Unassembled WGS sequence"/>
</dbReference>
<dbReference type="SMART" id="SM00066">
    <property type="entry name" value="GAL4"/>
    <property type="match status" value="1"/>
</dbReference>
<dbReference type="RefSeq" id="XP_033602722.1">
    <property type="nucleotide sequence ID" value="XM_033743546.1"/>
</dbReference>
<sequence length="469" mass="52216">MSPESNPNANSGVDSNGKKYVRRNHRKSRAGCQNCKRRRVKCDEEKPACSNCIRFSIKCDYNPLPKNSLSPNDIVSSSPSPNDLNDTVIPRRRGRPRKNWESISAAANAKAAQDSNNDNLSTISEDPKDSRLSLASVHQHLNVEDLELLWHYIMNTSATLAGDTLGHHFYQTQAMQVAFRFSFALHFPLALAALHIARFDKSRAEHYSYVAQRHYTTGIEELTRVLPSVNSENCQGLYVASVLVSIYTFAMQPRPGDFLIFNDVGGLSLWLPLLRGVRSIITTAGSQAIFSGVLAPVTNNVPGSPAGTRLAMKRPRSIMPWRTQIAELGTYIESSTDPVLTPTRRALFGRALEGMQPSFASCYADSAAELASPAPNESATVMIWFYHMDPDFVACLQDKEPLALIILSYFTVLMKTMEDRWFMRGWVEHILSGIKKSVDARYSGWLRWPMEVAGVGEGRMDISYVTASS</sequence>
<feature type="compositionally biased region" description="Polar residues" evidence="2">
    <location>
        <begin position="70"/>
        <end position="85"/>
    </location>
</feature>
<keyword evidence="1" id="KW-0539">Nucleus</keyword>
<feature type="region of interest" description="Disordered" evidence="2">
    <location>
        <begin position="70"/>
        <end position="98"/>
    </location>
</feature>
<accession>A0A6A6WGJ1</accession>